<dbReference type="PANTHER" id="PTHR33057:SF151">
    <property type="entry name" value="TRANSCRIPTION REPRESSOR OFP1"/>
    <property type="match status" value="1"/>
</dbReference>
<dbReference type="GO" id="GO:0005634">
    <property type="term" value="C:nucleus"/>
    <property type="evidence" value="ECO:0007669"/>
    <property type="project" value="UniProtKB-SubCell"/>
</dbReference>
<keyword evidence="4 6" id="KW-0804">Transcription</keyword>
<dbReference type="AlphaFoldDB" id="A0A5N6MEE6"/>
<comment type="subcellular location">
    <subcellularLocation>
        <location evidence="1 6">Nucleus</location>
    </subcellularLocation>
</comment>
<feature type="compositionally biased region" description="Polar residues" evidence="7">
    <location>
        <begin position="120"/>
        <end position="137"/>
    </location>
</feature>
<dbReference type="OrthoDB" id="1928390at2759"/>
<dbReference type="PANTHER" id="PTHR33057">
    <property type="entry name" value="TRANSCRIPTION REPRESSOR OFP7-RELATED"/>
    <property type="match status" value="1"/>
</dbReference>
<dbReference type="PROSITE" id="PS51754">
    <property type="entry name" value="OVATE"/>
    <property type="match status" value="1"/>
</dbReference>
<dbReference type="InterPro" id="IPR038933">
    <property type="entry name" value="Ovate"/>
</dbReference>
<feature type="domain" description="OVATE" evidence="8">
    <location>
        <begin position="240"/>
        <end position="299"/>
    </location>
</feature>
<sequence length="305" mass="34355">MGNYRFRFSNIIPNSWFYSSITGNKVKNKLTKTQPISTSSSSSFPSAQSPNYQRKSYYFTRELIQPDPKVRTRDFPPTDTQKPDPRRKSSKKKRPISPKKQIRRKLVSPELNPAGRITPESGSTGFNSSDTEVMSPDHSLSCSCKTTNSYDDVYGKVDLPPIITKPAKHEEFGSGKWVIDGGKQGLTVKVAKDGITRSPVRKLKGNGYSPRLGNRVRVNGINGGRRKNGSRRSLSESMAVVKTSVDPGRDFRESMVEMITVSKMKSSKDLEDLLACYLALNSDEYHELIINVFKQIWFECTDIRL</sequence>
<dbReference type="EMBL" id="SZYD01000016">
    <property type="protein sequence ID" value="KAD3338118.1"/>
    <property type="molecule type" value="Genomic_DNA"/>
</dbReference>
<dbReference type="Pfam" id="PF13724">
    <property type="entry name" value="DNA_binding_2"/>
    <property type="match status" value="1"/>
</dbReference>
<dbReference type="InterPro" id="IPR025830">
    <property type="entry name" value="DNA_bnd_dom_ovate"/>
</dbReference>
<proteinExistence type="predicted"/>
<feature type="region of interest" description="Disordered" evidence="7">
    <location>
        <begin position="66"/>
        <end position="137"/>
    </location>
</feature>
<comment type="caution">
    <text evidence="9">The sequence shown here is derived from an EMBL/GenBank/DDBJ whole genome shotgun (WGS) entry which is preliminary data.</text>
</comment>
<keyword evidence="5 6" id="KW-0539">Nucleus</keyword>
<keyword evidence="3 6" id="KW-0805">Transcription regulation</keyword>
<evidence type="ECO:0000256" key="3">
    <source>
        <dbReference type="ARBA" id="ARBA00023015"/>
    </source>
</evidence>
<evidence type="ECO:0000313" key="9">
    <source>
        <dbReference type="EMBL" id="KAD3338118.1"/>
    </source>
</evidence>
<feature type="compositionally biased region" description="Basic and acidic residues" evidence="7">
    <location>
        <begin position="68"/>
        <end position="87"/>
    </location>
</feature>
<accession>A0A5N6MEE6</accession>
<dbReference type="NCBIfam" id="TIGR01568">
    <property type="entry name" value="A_thal_3678"/>
    <property type="match status" value="1"/>
</dbReference>
<keyword evidence="2 6" id="KW-0678">Repressor</keyword>
<dbReference type="Proteomes" id="UP000326396">
    <property type="component" value="Linkage Group LG6"/>
</dbReference>
<gene>
    <name evidence="9" type="ORF">E3N88_33639</name>
</gene>
<evidence type="ECO:0000313" key="10">
    <source>
        <dbReference type="Proteomes" id="UP000326396"/>
    </source>
</evidence>
<dbReference type="GO" id="GO:0003677">
    <property type="term" value="F:DNA binding"/>
    <property type="evidence" value="ECO:0007669"/>
    <property type="project" value="InterPro"/>
</dbReference>
<dbReference type="Pfam" id="PF04844">
    <property type="entry name" value="Ovate"/>
    <property type="match status" value="1"/>
</dbReference>
<evidence type="ECO:0000259" key="8">
    <source>
        <dbReference type="PROSITE" id="PS51754"/>
    </source>
</evidence>
<feature type="compositionally biased region" description="Low complexity" evidence="7">
    <location>
        <begin position="35"/>
        <end position="50"/>
    </location>
</feature>
<comment type="function">
    <text evidence="6">Transcriptional repressor that regulates multiple aspects of plant growth and development.</text>
</comment>
<feature type="region of interest" description="Disordered" evidence="7">
    <location>
        <begin position="32"/>
        <end position="51"/>
    </location>
</feature>
<reference evidence="9 10" key="1">
    <citation type="submission" date="2019-05" db="EMBL/GenBank/DDBJ databases">
        <title>Mikania micrantha, genome provides insights into the molecular mechanism of rapid growth.</title>
        <authorList>
            <person name="Liu B."/>
        </authorList>
    </citation>
    <scope>NUCLEOTIDE SEQUENCE [LARGE SCALE GENOMIC DNA]</scope>
    <source>
        <strain evidence="9">NLD-2019</strain>
        <tissue evidence="9">Leaf</tissue>
    </source>
</reference>
<dbReference type="InterPro" id="IPR006458">
    <property type="entry name" value="Ovate_C"/>
</dbReference>
<evidence type="ECO:0000256" key="4">
    <source>
        <dbReference type="ARBA" id="ARBA00023163"/>
    </source>
</evidence>
<organism evidence="9 10">
    <name type="scientific">Mikania micrantha</name>
    <name type="common">bitter vine</name>
    <dbReference type="NCBI Taxonomy" id="192012"/>
    <lineage>
        <taxon>Eukaryota</taxon>
        <taxon>Viridiplantae</taxon>
        <taxon>Streptophyta</taxon>
        <taxon>Embryophyta</taxon>
        <taxon>Tracheophyta</taxon>
        <taxon>Spermatophyta</taxon>
        <taxon>Magnoliopsida</taxon>
        <taxon>eudicotyledons</taxon>
        <taxon>Gunneridae</taxon>
        <taxon>Pentapetalae</taxon>
        <taxon>asterids</taxon>
        <taxon>campanulids</taxon>
        <taxon>Asterales</taxon>
        <taxon>Asteraceae</taxon>
        <taxon>Asteroideae</taxon>
        <taxon>Heliantheae alliance</taxon>
        <taxon>Eupatorieae</taxon>
        <taxon>Mikania</taxon>
    </lineage>
</organism>
<name>A0A5N6MEE6_9ASTR</name>
<evidence type="ECO:0000256" key="5">
    <source>
        <dbReference type="ARBA" id="ARBA00023242"/>
    </source>
</evidence>
<protein>
    <recommendedName>
        <fullName evidence="6">Transcription repressor</fullName>
    </recommendedName>
    <alternativeName>
        <fullName evidence="6">Ovate family protein</fullName>
    </alternativeName>
</protein>
<keyword evidence="10" id="KW-1185">Reference proteome</keyword>
<evidence type="ECO:0000256" key="2">
    <source>
        <dbReference type="ARBA" id="ARBA00022491"/>
    </source>
</evidence>
<evidence type="ECO:0000256" key="1">
    <source>
        <dbReference type="ARBA" id="ARBA00004123"/>
    </source>
</evidence>
<evidence type="ECO:0000256" key="6">
    <source>
        <dbReference type="RuleBase" id="RU367028"/>
    </source>
</evidence>
<evidence type="ECO:0000256" key="7">
    <source>
        <dbReference type="SAM" id="MobiDB-lite"/>
    </source>
</evidence>
<dbReference type="GO" id="GO:0045892">
    <property type="term" value="P:negative regulation of DNA-templated transcription"/>
    <property type="evidence" value="ECO:0007669"/>
    <property type="project" value="UniProtKB-UniRule"/>
</dbReference>
<feature type="compositionally biased region" description="Basic residues" evidence="7">
    <location>
        <begin position="88"/>
        <end position="106"/>
    </location>
</feature>